<dbReference type="RefSeq" id="WP_148975622.1">
    <property type="nucleotide sequence ID" value="NZ_VTER01000007.1"/>
</dbReference>
<gene>
    <name evidence="1" type="ORF">FZD51_15605</name>
</gene>
<reference evidence="1 2" key="1">
    <citation type="submission" date="2019-08" db="EMBL/GenBank/DDBJ databases">
        <title>Bacillus genomes from the desert of Cuatro Cienegas, Coahuila.</title>
        <authorList>
            <person name="Olmedo-Alvarez G."/>
        </authorList>
    </citation>
    <scope>NUCLEOTIDE SEQUENCE [LARGE SCALE GENOMIC DNA]</scope>
    <source>
        <strain evidence="1 2">CH446_14T</strain>
    </source>
</reference>
<dbReference type="Proteomes" id="UP000322139">
    <property type="component" value="Unassembled WGS sequence"/>
</dbReference>
<comment type="caution">
    <text evidence="1">The sequence shown here is derived from an EMBL/GenBank/DDBJ whole genome shotgun (WGS) entry which is preliminary data.</text>
</comment>
<dbReference type="CDD" id="cd07064">
    <property type="entry name" value="AlkD_like_1"/>
    <property type="match status" value="1"/>
</dbReference>
<dbReference type="InterPro" id="IPR016024">
    <property type="entry name" value="ARM-type_fold"/>
</dbReference>
<accession>A0A5D4R8D7</accession>
<dbReference type="SUPFAM" id="SSF48371">
    <property type="entry name" value="ARM repeat"/>
    <property type="match status" value="1"/>
</dbReference>
<dbReference type="EMBL" id="VTER01000007">
    <property type="protein sequence ID" value="TYS46890.1"/>
    <property type="molecule type" value="Genomic_DNA"/>
</dbReference>
<dbReference type="PANTHER" id="PTHR34070">
    <property type="entry name" value="ARMADILLO-TYPE FOLD"/>
    <property type="match status" value="1"/>
</dbReference>
<dbReference type="Gene3D" id="1.20.1660.10">
    <property type="entry name" value="Hypothetical protein (EF3068)"/>
    <property type="match status" value="1"/>
</dbReference>
<name>A0A5D4R8D7_9BACI</name>
<dbReference type="Pfam" id="PF08713">
    <property type="entry name" value="DNA_alkylation"/>
    <property type="match status" value="1"/>
</dbReference>
<protein>
    <submittedName>
        <fullName evidence="1">DNA alkylation repair protein</fullName>
    </submittedName>
</protein>
<dbReference type="InterPro" id="IPR014825">
    <property type="entry name" value="DNA_alkylation"/>
</dbReference>
<evidence type="ECO:0000313" key="1">
    <source>
        <dbReference type="EMBL" id="TYS46890.1"/>
    </source>
</evidence>
<organism evidence="1 2">
    <name type="scientific">Bacillus infantis</name>
    <dbReference type="NCBI Taxonomy" id="324767"/>
    <lineage>
        <taxon>Bacteria</taxon>
        <taxon>Bacillati</taxon>
        <taxon>Bacillota</taxon>
        <taxon>Bacilli</taxon>
        <taxon>Bacillales</taxon>
        <taxon>Bacillaceae</taxon>
        <taxon>Bacillus</taxon>
    </lineage>
</organism>
<proteinExistence type="predicted"/>
<dbReference type="AlphaFoldDB" id="A0A5D4R8D7"/>
<dbReference type="PANTHER" id="PTHR34070:SF1">
    <property type="entry name" value="DNA ALKYLATION REPAIR PROTEIN"/>
    <property type="match status" value="1"/>
</dbReference>
<evidence type="ECO:0000313" key="2">
    <source>
        <dbReference type="Proteomes" id="UP000322139"/>
    </source>
</evidence>
<dbReference type="Gene3D" id="1.25.40.290">
    <property type="entry name" value="ARM repeat domains"/>
    <property type="match status" value="1"/>
</dbReference>
<sequence>MYLKHLEEKFILHRNAEQAVPMRKYMKDNFPFLGIRTPERRKLTKEFFAETGILREPFQNELVSKLWKKEEREYQYAACDYILSSLKKLVKEDMLFMERLITEKPWWDTVDTLAAHPVGHIASAHPETIEETVKEWAYGSHLWLRRTSIIFQLRYKQNTSEDILYEFISQNAGSKEFFIQKAIGWALREYSKTNPESVRSFISKTSLAPLSIREGSKYLK</sequence>